<accession>A0AAN9W607</accession>
<dbReference type="PANTHER" id="PTHR31139:SF4">
    <property type="entry name" value="ECTOPIC P GRANULES PROTEIN 5 HOMOLOG"/>
    <property type="match status" value="1"/>
</dbReference>
<dbReference type="Pfam" id="PF26573">
    <property type="entry name" value="TPR_Epg5_2"/>
    <property type="match status" value="1"/>
</dbReference>
<evidence type="ECO:0000313" key="6">
    <source>
        <dbReference type="EMBL" id="KAK7869739.1"/>
    </source>
</evidence>
<dbReference type="Pfam" id="PF26103">
    <property type="entry name" value="TPR_Epg5"/>
    <property type="match status" value="1"/>
</dbReference>
<reference evidence="6 7" key="1">
    <citation type="submission" date="2024-03" db="EMBL/GenBank/DDBJ databases">
        <title>The genome assembly and annotation of the cricket Gryllus longicercus Weissman &amp; Gray.</title>
        <authorList>
            <person name="Szrajer S."/>
            <person name="Gray D."/>
            <person name="Ylla G."/>
        </authorList>
    </citation>
    <scope>NUCLEOTIDE SEQUENCE [LARGE SCALE GENOMIC DNA]</scope>
    <source>
        <strain evidence="6">DAG 2021-001</strain>
        <tissue evidence="6">Whole body minus gut</tissue>
    </source>
</reference>
<dbReference type="Proteomes" id="UP001378592">
    <property type="component" value="Unassembled WGS sequence"/>
</dbReference>
<comment type="similarity">
    <text evidence="1">Belongs to the EPG5 family.</text>
</comment>
<dbReference type="GO" id="GO:0097352">
    <property type="term" value="P:autophagosome maturation"/>
    <property type="evidence" value="ECO:0007669"/>
    <property type="project" value="TreeGrafter"/>
</dbReference>
<proteinExistence type="inferred from homology"/>
<evidence type="ECO:0000259" key="5">
    <source>
        <dbReference type="Pfam" id="PF26573"/>
    </source>
</evidence>
<dbReference type="Pfam" id="PF26106">
    <property type="entry name" value="TPR_Epg5_C"/>
    <property type="match status" value="1"/>
</dbReference>
<gene>
    <name evidence="6" type="ORF">R5R35_008280</name>
</gene>
<feature type="region of interest" description="Disordered" evidence="3">
    <location>
        <begin position="1"/>
        <end position="32"/>
    </location>
</feature>
<dbReference type="InterPro" id="IPR059030">
    <property type="entry name" value="TPR_Epg5_mid"/>
</dbReference>
<keyword evidence="2" id="KW-0072">Autophagy</keyword>
<sequence>MAEMEKCKPPKNKKKGRHKQEDGEIDGSIPEIPKLEELVGTSFQDAASYANDTQNYKFIESEIKDAVEESASSAANCKIETPEEKHREEEVIEIPVCALDIDLLSVSDVKIDITSTQPVCFQEMQEGGVAAEDRNLSGTEMKEIHSYSVTVADVVQADTRLESPLHASDAKWSKPVVNEGCKPSAPLPSLNENVLYPVLHEQVSVPSAPAMTSVVKKDIPVCPEIVQPPPSRTEPVYQERVHEVAEEFRPLSEVQLLALYNNSELESNIEFVSEFVESQLQGIKQQHHLYELLVSYLRARNRLIVNSMELESLKKECKEHQSCLWTVETSIVSESGECQDGNPVSASHEYKVSHFNKLALAALQRSLTSIKDLVNEVQSLNSYSSEVLRLQIEHYVQSVAYSCPEFSHLPHNAPVNLIAGDPPLHVLPHMTELRVCVSILFTFQRRVVKDLQFVNDTRDWLSRLVAILLRVASWKDHLFLLNHVLRCPAGVGSWASSFIQPPPPVILPANRVQHESSPFTNPNLDHMVATLATILLPVREREHFLEQVQSSLRDSVARETESDSLWVLIDSEGEEDEDVSKSCWSILKENDLVALLNQIPLDYMFRHVLLVDRRDERDIYEITRVNENHVLRLFAFSTVLVRLLRQGLRTYDTPRYRQFAKRLGRLIRHTVQYASDHWECFRRCNRWVEPAMLQRLQIEYDAFFLRATRCIFSSQRLGAWQFLAVVPYNVVSISTLWRLFYILHEDYQEEENLSLHWDTRLDWERKLSDPDLRIQFEEKLTTMPEAESYYLLTTFANMAMARGSSDRDFVKAATLDLFQIGFLSSATQESCSKSARVLLSNITTKHPSLLSDILAKLMDNFTQAGKLSLYLFKDLPLRLWNPSDKDLNTIANWLLNCPLASTENNLARLILSNLNWGCSEQSLCLELSFHRRVAALVVEAALKFVPEAMGSGGTAMITESVKQVSNLATSIVRPQSTEQIFSQWAWEMLTRLRLHALDQPDHAVWTAMANPATAFAGVPDIENDPTLESVLMGVRDRQPIACYAAALMSIWGHSVPLLCTKGFNMLQILLCHYKYDAVLGVLQHFVPLFLDCEESLVKNERFVSILISILMADKTYMKMAKNLIAPEFPGPVLKQFGNMIEYQMENCRRYSLNSPRPFIQLWMVSLSQISDWTKENGIIYLMDVMLRCAFFHVEARETASFLLNKMYQLALLELDDETMSSPRHGSTFSSFISWVASGTANVVSLLPRSSIPECPWYAYFVLEMEQELQEEKTGLWREVLKELAATTGKANIDQAVKRAAQSLKIPAPPASSLFIYRWAQQALDTPLDHPLLPLIWQKFFVLFLARVPSASGVPDRGCVGDKFFEGMLNLSFHKKLKKRLQEASEFYRSKSTETGGDSPQAEEAKEDQSETEDVGAEKKEWYTTCSKLLKTFSLWLEEPRLQEPSLFLPALPPQYNPSKLAGIIQGDKTPWLEYLDYASVRGNQQSAAWDWQVARYRTLDPSVKILLPSPEETDDPSDRILKRLQSYDSSVPPPPLRPSKPVVPTVSNDMLYNRGTMLNGLKPFFRSLLEYAQIYSLRMSEHTALDCNFLELVPALYRDVEMEIILHAACDSEPQMSRRDAALTCAGPAAIRLKVCEARVSEGTEHMIQQNRGEYETVLSRATQPPPQKVCVGSVFLEHTIMLLENEYMQNRANNNTEMVLRLQDVGVTLFYHMIGLYNEDAAFYPPTKQLLTSCLERLGQTFVSGDESQCMRLLTTIIQQPQMGGILGPHFTPAAASTPTFLQMYQTVVGIVDQQAPERIFVLLSKFDVPRWLVSRRPRLSERSQFIELVGKALTTAGLNPEDEKLILHEVFRKHLRFLLMYDFPEHYGEILNLALRSSETQCLALDVWFDILNALVAGGETAQRRLKQGQNLGKIKEEIRRYATEQNLLTHSELRETASLVGSHFMKERLQYGLYGLYPKYRVYIEPLTTFLGMIGHALVVSTLQHDRGTLSDKLCEQLWPSLCDMFSPWLTPYWTKNLKEPTAAWIQQLTDDRSVLLPWITADGPHAQRMVAMFVECVRFILDTLPACSNILCFLWQMYVSSFAHSAVKDYILNVMHGSLQTLPWDRFWPSMQDLELMLKVVDQYLPDCHSFLGAVFIEIPWWNWVGHVLNSYSSSVSTRAHVCLLHLLVKLASEPTVRQTAKVTPLLQESQKFAWHLLDSSAYEPVINWCVMSLDPRVILSLDSEESNPIDNAVLELLQIVAAYVPTCTHFHTTTLKKRQMFVRACVKLLISCSTRYGTLLKKKEILFRAAIHKLLDDVEIVVSASVPLLQQVPESGLLLSEVLVIVNQSPTSPLAVLTIESCVLWLGRRDCSSIVLQGFFCVLGTALTVSEALGTILEAALQSFFKKSVTQTAPPTWQQAIAILQPVVPRQPPIEDVFLSNGNVLSLYALLLKKLPMCRDIREEANVLDTLVEWLISIKATEALESKLPLLWSKILALSLRQCELSGDVAMAVKSLRKLVQILMQLAEDRSVGGWGILGAIGLRKQSPVSVKCRLLARITSVYVLSQLPEGETNLVRTSANAPGALSNTNSPVRPNAPECALPTPSADALKALGNLEALATNKNYVELKTCIDLGVKHIVDPANSLHNASQILGILANELYQYQYLLGLKVL</sequence>
<dbReference type="GO" id="GO:0005737">
    <property type="term" value="C:cytoplasm"/>
    <property type="evidence" value="ECO:0007669"/>
    <property type="project" value="TreeGrafter"/>
</dbReference>
<name>A0AAN9W607_9ORTH</name>
<evidence type="ECO:0000256" key="2">
    <source>
        <dbReference type="ARBA" id="ARBA00023006"/>
    </source>
</evidence>
<feature type="domain" description="Epg5-like TPR" evidence="5">
    <location>
        <begin position="1269"/>
        <end position="1476"/>
    </location>
</feature>
<evidence type="ECO:0000313" key="7">
    <source>
        <dbReference type="Proteomes" id="UP001378592"/>
    </source>
</evidence>
<feature type="region of interest" description="Disordered" evidence="3">
    <location>
        <begin position="1387"/>
        <end position="1416"/>
    </location>
</feature>
<evidence type="ECO:0000259" key="4">
    <source>
        <dbReference type="Pfam" id="PF26103"/>
    </source>
</evidence>
<dbReference type="PANTHER" id="PTHR31139">
    <property type="entry name" value="ECTOPIC P GRANULES PROTEIN 5 HOMOLOG"/>
    <property type="match status" value="1"/>
</dbReference>
<protein>
    <recommendedName>
        <fullName evidence="8">Ectopic P granules protein 5 homolog</fullName>
    </recommendedName>
</protein>
<evidence type="ECO:0000256" key="3">
    <source>
        <dbReference type="SAM" id="MobiDB-lite"/>
    </source>
</evidence>
<evidence type="ECO:0008006" key="8">
    <source>
        <dbReference type="Google" id="ProtNLM"/>
    </source>
</evidence>
<dbReference type="InterPro" id="IPR051436">
    <property type="entry name" value="Autophagy-related_EPG5"/>
</dbReference>
<comment type="caution">
    <text evidence="6">The sequence shown here is derived from an EMBL/GenBank/DDBJ whole genome shotgun (WGS) entry which is preliminary data.</text>
</comment>
<organism evidence="6 7">
    <name type="scientific">Gryllus longicercus</name>
    <dbReference type="NCBI Taxonomy" id="2509291"/>
    <lineage>
        <taxon>Eukaryota</taxon>
        <taxon>Metazoa</taxon>
        <taxon>Ecdysozoa</taxon>
        <taxon>Arthropoda</taxon>
        <taxon>Hexapoda</taxon>
        <taxon>Insecta</taxon>
        <taxon>Pterygota</taxon>
        <taxon>Neoptera</taxon>
        <taxon>Polyneoptera</taxon>
        <taxon>Orthoptera</taxon>
        <taxon>Ensifera</taxon>
        <taxon>Gryllidea</taxon>
        <taxon>Grylloidea</taxon>
        <taxon>Gryllidae</taxon>
        <taxon>Gryllinae</taxon>
        <taxon>Gryllus</taxon>
    </lineage>
</organism>
<dbReference type="EMBL" id="JAZDUA010000069">
    <property type="protein sequence ID" value="KAK7869739.1"/>
    <property type="molecule type" value="Genomic_DNA"/>
</dbReference>
<keyword evidence="7" id="KW-1185">Reference proteome</keyword>
<feature type="domain" description="Epg5-like central TPR repeats" evidence="4">
    <location>
        <begin position="1747"/>
        <end position="2145"/>
    </location>
</feature>
<feature type="compositionally biased region" description="Basic residues" evidence="3">
    <location>
        <begin position="9"/>
        <end position="18"/>
    </location>
</feature>
<dbReference type="InterPro" id="IPR058750">
    <property type="entry name" value="TPR_Epg5"/>
</dbReference>
<evidence type="ECO:0000256" key="1">
    <source>
        <dbReference type="ARBA" id="ARBA00010948"/>
    </source>
</evidence>